<evidence type="ECO:0000256" key="5">
    <source>
        <dbReference type="ARBA" id="ARBA00022524"/>
    </source>
</evidence>
<evidence type="ECO:0000256" key="10">
    <source>
        <dbReference type="ARBA" id="ARBA00022804"/>
    </source>
</evidence>
<dbReference type="InterPro" id="IPR003383">
    <property type="entry name" value="Circovirus_capsid"/>
</dbReference>
<dbReference type="GO" id="GO:0039615">
    <property type="term" value="C:T=1 icosahedral viral capsid"/>
    <property type="evidence" value="ECO:0007669"/>
    <property type="project" value="UniProtKB-KW"/>
</dbReference>
<evidence type="ECO:0000256" key="15">
    <source>
        <dbReference type="ARBA" id="ARBA00046863"/>
    </source>
</evidence>
<evidence type="ECO:0000256" key="11">
    <source>
        <dbReference type="ARBA" id="ARBA00022844"/>
    </source>
</evidence>
<evidence type="ECO:0000256" key="2">
    <source>
        <dbReference type="ARBA" id="ARBA00004328"/>
    </source>
</evidence>
<keyword evidence="5" id="KW-1163">Viral penetration into host nucleus</keyword>
<evidence type="ECO:0000256" key="13">
    <source>
        <dbReference type="ARBA" id="ARBA00023125"/>
    </source>
</evidence>
<comment type="similarity">
    <text evidence="3">Belongs to the circoviridae capsid protein family.</text>
</comment>
<organism evidence="16">
    <name type="scientific">Myodefec virus RodL3_773</name>
    <dbReference type="NCBI Taxonomy" id="2929258"/>
    <lineage>
        <taxon>Viruses</taxon>
        <taxon>Monodnaviria</taxon>
        <taxon>Shotokuvirae</taxon>
        <taxon>Cressdnaviricota</taxon>
        <taxon>Arfiviricetes</taxon>
        <taxon>Cirlivirales</taxon>
        <taxon>Vilyaviridae</taxon>
        <taxon>Ormalvirus</taxon>
        <taxon>Ormalvirus glaurung</taxon>
    </lineage>
</organism>
<dbReference type="GO" id="GO:0075732">
    <property type="term" value="P:viral penetration into host nucleus"/>
    <property type="evidence" value="ECO:0007669"/>
    <property type="project" value="UniProtKB-KW"/>
</dbReference>
<proteinExistence type="inferred from homology"/>
<reference evidence="16" key="1">
    <citation type="submission" date="2022-02" db="EMBL/GenBank/DDBJ databases">
        <title>Towards deciphering the DNA virus diversity associated with rodent species in the families Cricetidae and Heteromyidae.</title>
        <authorList>
            <person name="Lund M."/>
            <person name="Larsen B.B."/>
            <person name="Gryseels S."/>
            <person name="Kraberger S."/>
            <person name="Rowsey D.M."/>
            <person name="Steger L."/>
            <person name="Yule K.M."/>
            <person name="Upham N.S."/>
            <person name="Worobey M."/>
            <person name="Van Doorslaer K."/>
            <person name="Varsani A."/>
        </authorList>
    </citation>
    <scope>NUCLEOTIDE SEQUENCE</scope>
    <source>
        <strain evidence="16">NeonRodL3_773</strain>
    </source>
</reference>
<evidence type="ECO:0000256" key="12">
    <source>
        <dbReference type="ARBA" id="ARBA00022890"/>
    </source>
</evidence>
<evidence type="ECO:0000256" key="8">
    <source>
        <dbReference type="ARBA" id="ARBA00022581"/>
    </source>
</evidence>
<keyword evidence="11" id="KW-0946">Virion</keyword>
<keyword evidence="12" id="KW-1164">Virus endocytosis by host</keyword>
<evidence type="ECO:0000256" key="4">
    <source>
        <dbReference type="ARBA" id="ARBA00022431"/>
    </source>
</evidence>
<dbReference type="GO" id="GO:0075509">
    <property type="term" value="P:endocytosis involved in viral entry into host cell"/>
    <property type="evidence" value="ECO:0007669"/>
    <property type="project" value="UniProtKB-KW"/>
</dbReference>
<keyword evidence="8" id="KW-0945">Host-virus interaction</keyword>
<accession>A0A976N274</accession>
<dbReference type="Pfam" id="PF02443">
    <property type="entry name" value="Circo_capsid"/>
    <property type="match status" value="1"/>
</dbReference>
<comment type="subunit">
    <text evidence="15">Homomultimer. Assembles in the nucleus, presumably in an immature form, then migrates to the cytoplasm once assembled as mature virion. Interacts with Rep; this interaction relocates Rep into the nucleus.</text>
</comment>
<keyword evidence="7" id="KW-1048">Host nucleus</keyword>
<dbReference type="GO" id="GO:0019069">
    <property type="term" value="P:viral capsid assembly"/>
    <property type="evidence" value="ECO:0007669"/>
    <property type="project" value="InterPro"/>
</dbReference>
<comment type="subcellular location">
    <subcellularLocation>
        <location evidence="1">Host nucleus</location>
    </subcellularLocation>
    <subcellularLocation>
        <location evidence="2">Virion</location>
    </subcellularLocation>
</comment>
<keyword evidence="10" id="KW-1161">Viral attachment to host cell</keyword>
<keyword evidence="4" id="KW-1140">T=1 icosahedral capsid protein</keyword>
<evidence type="ECO:0000256" key="3">
    <source>
        <dbReference type="ARBA" id="ARBA00010301"/>
    </source>
</evidence>
<dbReference type="GO" id="GO:0043657">
    <property type="term" value="C:host cell"/>
    <property type="evidence" value="ECO:0007669"/>
    <property type="project" value="GOC"/>
</dbReference>
<evidence type="ECO:0000313" key="16">
    <source>
        <dbReference type="EMBL" id="UPW41514.1"/>
    </source>
</evidence>
<keyword evidence="14" id="KW-1160">Virus entry into host cell</keyword>
<dbReference type="GO" id="GO:0019062">
    <property type="term" value="P:virion attachment to host cell"/>
    <property type="evidence" value="ECO:0007669"/>
    <property type="project" value="UniProtKB-KW"/>
</dbReference>
<evidence type="ECO:0000256" key="1">
    <source>
        <dbReference type="ARBA" id="ARBA00004147"/>
    </source>
</evidence>
<evidence type="ECO:0000256" key="9">
    <source>
        <dbReference type="ARBA" id="ARBA00022595"/>
    </source>
</evidence>
<evidence type="ECO:0000256" key="6">
    <source>
        <dbReference type="ARBA" id="ARBA00022561"/>
    </source>
</evidence>
<sequence length="274" mass="31526">MAYARKRRYRRTYRRRSFRRLRRYRGRRRIRRRARSTRSAVVKLTMDGAWRFAVKNGDDSLWNAFTFAPVNILGFNQYLDTYTHFRILKCYLNIGREVTPIDQKDNPFPDSNANNYIFVGSRAFASVQVPISSPVTEEKINIDALVPPQKESTLRQSRWQTMKYPNTTKTKVSVGFYPYTLITTGGPAYTQSSNSVMSYQRVYEARRWMPITWIGGSPGDGNTSPGTGGAGLTFFGPYMIVDVARRLNDGELPGGYTWTANIQLVLRVQFKGQH</sequence>
<protein>
    <submittedName>
        <fullName evidence="16">Capsid protein</fullName>
    </submittedName>
</protein>
<keyword evidence="6" id="KW-0167">Capsid protein</keyword>
<name>A0A976N274_9VIRU</name>
<dbReference type="EMBL" id="OM869615">
    <property type="protein sequence ID" value="UPW41514.1"/>
    <property type="molecule type" value="Genomic_DNA"/>
</dbReference>
<keyword evidence="13" id="KW-0238">DNA-binding</keyword>
<evidence type="ECO:0000256" key="7">
    <source>
        <dbReference type="ARBA" id="ARBA00022562"/>
    </source>
</evidence>
<keyword evidence="9" id="KW-1162">Viral penetration into host cytoplasm</keyword>
<evidence type="ECO:0000256" key="14">
    <source>
        <dbReference type="ARBA" id="ARBA00023296"/>
    </source>
</evidence>